<proteinExistence type="inferred from homology"/>
<dbReference type="EC" id="1.5.1.2" evidence="4"/>
<comment type="similarity">
    <text evidence="1">Belongs to the pyrroline-5-carboxylate reductase family.</text>
</comment>
<reference evidence="4 5" key="1">
    <citation type="submission" date="2020-07" db="EMBL/GenBank/DDBJ databases">
        <title>Sequencing the genomes of 1000 actinobacteria strains.</title>
        <authorList>
            <person name="Klenk H.-P."/>
        </authorList>
    </citation>
    <scope>NUCLEOTIDE SEQUENCE [LARGE SCALE GENOMIC DNA]</scope>
    <source>
        <strain evidence="4 5">DSM 22083</strain>
    </source>
</reference>
<dbReference type="PIRSF" id="PIRSF000193">
    <property type="entry name" value="Pyrrol-5-carb_rd"/>
    <property type="match status" value="1"/>
</dbReference>
<sequence length="257" mass="27197">MRYGFVGTGELTAAIVTGLCDGVADPPEVFLSPRGRAVGAELAARFPSVAVCADNTEVVARADVLTVAVRPPLARDVLSGLTFRPEQVVISALAGVPLERLGELAPTARALVRAIPLPQAAQRQSLTALHPDQPAARALFERVGDVIIADTESALDAMSTATATFAAHLDQLATIAGWLTEHGLAAEQSAGYLKYLYGAVGRTLQDSTDTFETLTTRHMTPGGINEQVLADLRRAGQPEAMRRALDRVLIRLRGPAE</sequence>
<dbReference type="EMBL" id="JACCBU010000001">
    <property type="protein sequence ID" value="NYE70490.1"/>
    <property type="molecule type" value="Genomic_DNA"/>
</dbReference>
<dbReference type="Pfam" id="PF03807">
    <property type="entry name" value="F420_oxidored"/>
    <property type="match status" value="1"/>
</dbReference>
<comment type="caution">
    <text evidence="4">The sequence shown here is derived from an EMBL/GenBank/DDBJ whole genome shotgun (WGS) entry which is preliminary data.</text>
</comment>
<dbReference type="Proteomes" id="UP000569914">
    <property type="component" value="Unassembled WGS sequence"/>
</dbReference>
<dbReference type="Gene3D" id="3.40.50.720">
    <property type="entry name" value="NAD(P)-binding Rossmann-like Domain"/>
    <property type="match status" value="1"/>
</dbReference>
<dbReference type="AlphaFoldDB" id="A0A7Y9I564"/>
<dbReference type="InterPro" id="IPR036291">
    <property type="entry name" value="NAD(P)-bd_dom_sf"/>
</dbReference>
<keyword evidence="5" id="KW-1185">Reference proteome</keyword>
<organism evidence="4 5">
    <name type="scientific">Microlunatus parietis</name>
    <dbReference type="NCBI Taxonomy" id="682979"/>
    <lineage>
        <taxon>Bacteria</taxon>
        <taxon>Bacillati</taxon>
        <taxon>Actinomycetota</taxon>
        <taxon>Actinomycetes</taxon>
        <taxon>Propionibacteriales</taxon>
        <taxon>Propionibacteriaceae</taxon>
        <taxon>Microlunatus</taxon>
    </lineage>
</organism>
<gene>
    <name evidence="4" type="ORF">BKA15_001819</name>
</gene>
<evidence type="ECO:0000313" key="4">
    <source>
        <dbReference type="EMBL" id="NYE70490.1"/>
    </source>
</evidence>
<dbReference type="SUPFAM" id="SSF51735">
    <property type="entry name" value="NAD(P)-binding Rossmann-fold domains"/>
    <property type="match status" value="1"/>
</dbReference>
<accession>A0A7Y9I564</accession>
<feature type="domain" description="Pyrroline-5-carboxylate reductase catalytic N-terminal" evidence="3">
    <location>
        <begin position="3"/>
        <end position="95"/>
    </location>
</feature>
<dbReference type="InterPro" id="IPR028939">
    <property type="entry name" value="P5C_Rdtase_cat_N"/>
</dbReference>
<dbReference type="GO" id="GO:0004735">
    <property type="term" value="F:pyrroline-5-carboxylate reductase activity"/>
    <property type="evidence" value="ECO:0007669"/>
    <property type="project" value="UniProtKB-EC"/>
</dbReference>
<dbReference type="PANTHER" id="PTHR11645:SF13">
    <property type="entry name" value="PYRROLINE-5-CARBOXYLATE REDUCTASE CATALYTIC N-TERMINAL DOMAIN-CONTAINING PROTEIN"/>
    <property type="match status" value="1"/>
</dbReference>
<evidence type="ECO:0000259" key="3">
    <source>
        <dbReference type="Pfam" id="PF03807"/>
    </source>
</evidence>
<dbReference type="RefSeq" id="WP_179749988.1">
    <property type="nucleotide sequence ID" value="NZ_JACCBU010000001.1"/>
</dbReference>
<dbReference type="InterPro" id="IPR000304">
    <property type="entry name" value="Pyrroline-COOH_reductase"/>
</dbReference>
<feature type="binding site" evidence="2">
    <location>
        <position position="55"/>
    </location>
    <ligand>
        <name>NADPH</name>
        <dbReference type="ChEBI" id="CHEBI:57783"/>
    </ligand>
</feature>
<dbReference type="PANTHER" id="PTHR11645">
    <property type="entry name" value="PYRROLINE-5-CARBOXYLATE REDUCTASE"/>
    <property type="match status" value="1"/>
</dbReference>
<evidence type="ECO:0000256" key="1">
    <source>
        <dbReference type="ARBA" id="ARBA00005525"/>
    </source>
</evidence>
<name>A0A7Y9I564_9ACTN</name>
<keyword evidence="2" id="KW-0521">NADP</keyword>
<feature type="binding site" evidence="2">
    <location>
        <begin position="68"/>
        <end position="71"/>
    </location>
    <ligand>
        <name>NADP(+)</name>
        <dbReference type="ChEBI" id="CHEBI:58349"/>
    </ligand>
</feature>
<protein>
    <submittedName>
        <fullName evidence="4">Pyrroline-5-carboxylate reductase</fullName>
        <ecNumber evidence="4">1.5.1.2</ecNumber>
    </submittedName>
</protein>
<evidence type="ECO:0000256" key="2">
    <source>
        <dbReference type="PIRSR" id="PIRSR000193-1"/>
    </source>
</evidence>
<dbReference type="GO" id="GO:0055129">
    <property type="term" value="P:L-proline biosynthetic process"/>
    <property type="evidence" value="ECO:0007669"/>
    <property type="project" value="TreeGrafter"/>
</dbReference>
<evidence type="ECO:0000313" key="5">
    <source>
        <dbReference type="Proteomes" id="UP000569914"/>
    </source>
</evidence>
<keyword evidence="4" id="KW-0560">Oxidoreductase</keyword>